<evidence type="ECO:0000313" key="10">
    <source>
        <dbReference type="Proteomes" id="UP000032430"/>
    </source>
</evidence>
<dbReference type="NCBIfam" id="TIGR03426">
    <property type="entry name" value="shape_MreD"/>
    <property type="match status" value="1"/>
</dbReference>
<evidence type="ECO:0000313" key="9">
    <source>
        <dbReference type="EMBL" id="CEG56302.1"/>
    </source>
</evidence>
<dbReference type="HOGENOM" id="CLU_119315_0_0_6"/>
<keyword evidence="4 8" id="KW-0812">Transmembrane</keyword>
<dbReference type="RefSeq" id="WP_045094991.1">
    <property type="nucleotide sequence ID" value="NZ_LN614827.1"/>
</dbReference>
<evidence type="ECO:0000256" key="1">
    <source>
        <dbReference type="ARBA" id="ARBA00004651"/>
    </source>
</evidence>
<dbReference type="KEGG" id="lfa:LFA_0856"/>
<dbReference type="Proteomes" id="UP000032430">
    <property type="component" value="Chromosome I"/>
</dbReference>
<dbReference type="InterPro" id="IPR026034">
    <property type="entry name" value="MreD_proteobac"/>
</dbReference>
<organism evidence="9 10">
    <name type="scientific">Legionella fallonii LLAP-10</name>
    <dbReference type="NCBI Taxonomy" id="1212491"/>
    <lineage>
        <taxon>Bacteria</taxon>
        <taxon>Pseudomonadati</taxon>
        <taxon>Pseudomonadota</taxon>
        <taxon>Gammaproteobacteria</taxon>
        <taxon>Legionellales</taxon>
        <taxon>Legionellaceae</taxon>
        <taxon>Legionella</taxon>
    </lineage>
</organism>
<feature type="transmembrane region" description="Helical" evidence="8">
    <location>
        <begin position="123"/>
        <end position="144"/>
    </location>
</feature>
<evidence type="ECO:0000256" key="3">
    <source>
        <dbReference type="ARBA" id="ARBA00022475"/>
    </source>
</evidence>
<dbReference type="GO" id="GO:0008360">
    <property type="term" value="P:regulation of cell shape"/>
    <property type="evidence" value="ECO:0007669"/>
    <property type="project" value="UniProtKB-KW"/>
</dbReference>
<dbReference type="EMBL" id="LN614827">
    <property type="protein sequence ID" value="CEG56302.1"/>
    <property type="molecule type" value="Genomic_DNA"/>
</dbReference>
<evidence type="ECO:0000256" key="6">
    <source>
        <dbReference type="ARBA" id="ARBA00022989"/>
    </source>
</evidence>
<dbReference type="GO" id="GO:0005886">
    <property type="term" value="C:plasma membrane"/>
    <property type="evidence" value="ECO:0007669"/>
    <property type="project" value="UniProtKB-SubCell"/>
</dbReference>
<dbReference type="InterPro" id="IPR007227">
    <property type="entry name" value="Cell_shape_determining_MreD"/>
</dbReference>
<evidence type="ECO:0000256" key="8">
    <source>
        <dbReference type="SAM" id="Phobius"/>
    </source>
</evidence>
<accession>A0A098G1F7</accession>
<dbReference type="Pfam" id="PF04093">
    <property type="entry name" value="MreD"/>
    <property type="match status" value="1"/>
</dbReference>
<dbReference type="PANTHER" id="PTHR37484:SF1">
    <property type="entry name" value="ROD SHAPE-DETERMINING PROTEIN MRED"/>
    <property type="match status" value="1"/>
</dbReference>
<feature type="transmembrane region" description="Helical" evidence="8">
    <location>
        <begin position="53"/>
        <end position="84"/>
    </location>
</feature>
<keyword evidence="3" id="KW-1003">Cell membrane</keyword>
<evidence type="ECO:0000256" key="7">
    <source>
        <dbReference type="ARBA" id="ARBA00023136"/>
    </source>
</evidence>
<dbReference type="AlphaFoldDB" id="A0A098G1F7"/>
<protein>
    <submittedName>
        <fullName evidence="9">Rod shape determining protein MreD</fullName>
    </submittedName>
</protein>
<dbReference type="STRING" id="1212491.LFA_0856"/>
<keyword evidence="6 8" id="KW-1133">Transmembrane helix</keyword>
<gene>
    <name evidence="9" type="primary">mreD</name>
    <name evidence="9" type="ORF">LFA_0856</name>
</gene>
<feature type="transmembrane region" description="Helical" evidence="8">
    <location>
        <begin position="96"/>
        <end position="117"/>
    </location>
</feature>
<sequence>MISLRLRLWAGFIGALILSILPMPELISAFRPSWVLLVVLYIEYYLPGVFKLTALLIVGLLLDALLSTVIGEHSFALLLVTWIASSKSRRFRFFSMLQQICLVGFFCFLYEAIISFIDALLGFNYSLFMPFASAALSMFIWPWIRLLGDSSLLIRPNYR</sequence>
<name>A0A098G1F7_9GAMM</name>
<dbReference type="OrthoDB" id="6647425at2"/>
<proteinExistence type="inferred from homology"/>
<evidence type="ECO:0000256" key="4">
    <source>
        <dbReference type="ARBA" id="ARBA00022692"/>
    </source>
</evidence>
<keyword evidence="7 8" id="KW-0472">Membrane</keyword>
<reference evidence="10" key="1">
    <citation type="submission" date="2014-09" db="EMBL/GenBank/DDBJ databases">
        <authorList>
            <person name="Gomez-Valero L."/>
        </authorList>
    </citation>
    <scope>NUCLEOTIDE SEQUENCE [LARGE SCALE GENOMIC DNA]</scope>
    <source>
        <strain evidence="10">ATCC700992</strain>
    </source>
</reference>
<comment type="subcellular location">
    <subcellularLocation>
        <location evidence="1">Cell membrane</location>
        <topology evidence="1">Multi-pass membrane protein</topology>
    </subcellularLocation>
</comment>
<evidence type="ECO:0000256" key="5">
    <source>
        <dbReference type="ARBA" id="ARBA00022960"/>
    </source>
</evidence>
<keyword evidence="10" id="KW-1185">Reference proteome</keyword>
<comment type="similarity">
    <text evidence="2">Belongs to the MreD family.</text>
</comment>
<keyword evidence="5" id="KW-0133">Cell shape</keyword>
<dbReference type="PANTHER" id="PTHR37484">
    <property type="entry name" value="ROD SHAPE-DETERMINING PROTEIN MRED"/>
    <property type="match status" value="1"/>
</dbReference>
<evidence type="ECO:0000256" key="2">
    <source>
        <dbReference type="ARBA" id="ARBA00007776"/>
    </source>
</evidence>